<keyword evidence="3" id="KW-1185">Reference proteome</keyword>
<evidence type="ECO:0000313" key="3">
    <source>
        <dbReference type="Proteomes" id="UP000611640"/>
    </source>
</evidence>
<dbReference type="Pfam" id="PF08241">
    <property type="entry name" value="Methyltransf_11"/>
    <property type="match status" value="1"/>
</dbReference>
<dbReference type="PANTHER" id="PTHR42912:SF95">
    <property type="entry name" value="METHYLTRANSFERASE TYPE 11 DOMAIN-CONTAINING PROTEIN"/>
    <property type="match status" value="1"/>
</dbReference>
<sequence length="253" mass="27185">MKRVDYDGPIHRHYHASRALGPAASDTWLSRFAAALPARRPLSGLDLGSGTGRFAPLLADAFGPVTGVEPAAAMRSVAERESAHPRVRYLAGSATAIPAADREFDFGLLFLVWHHVADPPAAARELARVLRPGGTLLLRAQFSDRMPDIWWLRHFPGGPELDATMYRPLADEIATFEAAGFAASPGLQVVAEPSTTTRAQRLAQLRQRSQSVFELMSADQLAAGFAALERAVAADPDGAVPDTEATLLVLTRT</sequence>
<dbReference type="RefSeq" id="WP_203961214.1">
    <property type="nucleotide sequence ID" value="NZ_AP023355.1"/>
</dbReference>
<protein>
    <recommendedName>
        <fullName evidence="1">Methyltransferase type 11 domain-containing protein</fullName>
    </recommendedName>
</protein>
<dbReference type="CDD" id="cd02440">
    <property type="entry name" value="AdoMet_MTases"/>
    <property type="match status" value="1"/>
</dbReference>
<organism evidence="2 3">
    <name type="scientific">Actinocatenispora thailandica</name>
    <dbReference type="NCBI Taxonomy" id="227318"/>
    <lineage>
        <taxon>Bacteria</taxon>
        <taxon>Bacillati</taxon>
        <taxon>Actinomycetota</taxon>
        <taxon>Actinomycetes</taxon>
        <taxon>Micromonosporales</taxon>
        <taxon>Micromonosporaceae</taxon>
        <taxon>Actinocatenispora</taxon>
    </lineage>
</organism>
<dbReference type="GO" id="GO:0008757">
    <property type="term" value="F:S-adenosylmethionine-dependent methyltransferase activity"/>
    <property type="evidence" value="ECO:0007669"/>
    <property type="project" value="InterPro"/>
</dbReference>
<dbReference type="EMBL" id="AP023355">
    <property type="protein sequence ID" value="BCJ34487.1"/>
    <property type="molecule type" value="Genomic_DNA"/>
</dbReference>
<dbReference type="Gene3D" id="3.40.50.150">
    <property type="entry name" value="Vaccinia Virus protein VP39"/>
    <property type="match status" value="1"/>
</dbReference>
<reference evidence="2 3" key="1">
    <citation type="submission" date="2020-08" db="EMBL/GenBank/DDBJ databases">
        <title>Whole genome shotgun sequence of Actinocatenispora thailandica NBRC 105041.</title>
        <authorList>
            <person name="Komaki H."/>
            <person name="Tamura T."/>
        </authorList>
    </citation>
    <scope>NUCLEOTIDE SEQUENCE [LARGE SCALE GENOMIC DNA]</scope>
    <source>
        <strain evidence="2 3">NBRC 105041</strain>
    </source>
</reference>
<dbReference type="SUPFAM" id="SSF53335">
    <property type="entry name" value="S-adenosyl-L-methionine-dependent methyltransferases"/>
    <property type="match status" value="1"/>
</dbReference>
<dbReference type="InterPro" id="IPR029063">
    <property type="entry name" value="SAM-dependent_MTases_sf"/>
</dbReference>
<gene>
    <name evidence="2" type="ORF">Athai_19900</name>
</gene>
<evidence type="ECO:0000259" key="1">
    <source>
        <dbReference type="Pfam" id="PF08241"/>
    </source>
</evidence>
<dbReference type="KEGG" id="atl:Athai_19900"/>
<dbReference type="PANTHER" id="PTHR42912">
    <property type="entry name" value="METHYLTRANSFERASE"/>
    <property type="match status" value="1"/>
</dbReference>
<feature type="domain" description="Methyltransferase type 11" evidence="1">
    <location>
        <begin position="45"/>
        <end position="137"/>
    </location>
</feature>
<dbReference type="InterPro" id="IPR050508">
    <property type="entry name" value="Methyltransf_Superfamily"/>
</dbReference>
<accession>A0A7R7DN85</accession>
<name>A0A7R7DN85_9ACTN</name>
<evidence type="ECO:0000313" key="2">
    <source>
        <dbReference type="EMBL" id="BCJ34487.1"/>
    </source>
</evidence>
<dbReference type="AlphaFoldDB" id="A0A7R7DN85"/>
<proteinExistence type="predicted"/>
<dbReference type="Proteomes" id="UP000611640">
    <property type="component" value="Chromosome"/>
</dbReference>
<dbReference type="InterPro" id="IPR013216">
    <property type="entry name" value="Methyltransf_11"/>
</dbReference>